<evidence type="ECO:0000256" key="5">
    <source>
        <dbReference type="SAM" id="Phobius"/>
    </source>
</evidence>
<organism evidence="7 8">
    <name type="scientific">candidate division CPR3 bacterium GW2011_GWF2_35_18</name>
    <dbReference type="NCBI Taxonomy" id="1618350"/>
    <lineage>
        <taxon>Bacteria</taxon>
        <taxon>Bacteria division CPR3</taxon>
    </lineage>
</organism>
<feature type="transmembrane region" description="Helical" evidence="5">
    <location>
        <begin position="200"/>
        <end position="217"/>
    </location>
</feature>
<feature type="transmembrane region" description="Helical" evidence="5">
    <location>
        <begin position="223"/>
        <end position="241"/>
    </location>
</feature>
<keyword evidence="3 5" id="KW-1133">Transmembrane helix</keyword>
<proteinExistence type="predicted"/>
<feature type="domain" description="O-antigen ligase-related" evidence="6">
    <location>
        <begin position="206"/>
        <end position="356"/>
    </location>
</feature>
<dbReference type="PANTHER" id="PTHR37422:SF13">
    <property type="entry name" value="LIPOPOLYSACCHARIDE BIOSYNTHESIS PROTEIN PA4999-RELATED"/>
    <property type="match status" value="1"/>
</dbReference>
<reference evidence="7 8" key="1">
    <citation type="journal article" date="2015" name="Nature">
        <title>rRNA introns, odd ribosomes, and small enigmatic genomes across a large radiation of phyla.</title>
        <authorList>
            <person name="Brown C.T."/>
            <person name="Hug L.A."/>
            <person name="Thomas B.C."/>
            <person name="Sharon I."/>
            <person name="Castelle C.J."/>
            <person name="Singh A."/>
            <person name="Wilkins M.J."/>
            <person name="Williams K.H."/>
            <person name="Banfield J.F."/>
        </authorList>
    </citation>
    <scope>NUCLEOTIDE SEQUENCE [LARGE SCALE GENOMIC DNA]</scope>
</reference>
<comment type="subcellular location">
    <subcellularLocation>
        <location evidence="1">Membrane</location>
        <topology evidence="1">Multi-pass membrane protein</topology>
    </subcellularLocation>
</comment>
<feature type="transmembrane region" description="Helical" evidence="5">
    <location>
        <begin position="89"/>
        <end position="108"/>
    </location>
</feature>
<feature type="transmembrane region" description="Helical" evidence="5">
    <location>
        <begin position="158"/>
        <end position="179"/>
    </location>
</feature>
<feature type="transmembrane region" description="Helical" evidence="5">
    <location>
        <begin position="376"/>
        <end position="399"/>
    </location>
</feature>
<comment type="caution">
    <text evidence="7">The sequence shown here is derived from an EMBL/GenBank/DDBJ whole genome shotgun (WGS) entry which is preliminary data.</text>
</comment>
<dbReference type="STRING" id="1618350.UR67_C0001G0153"/>
<protein>
    <recommendedName>
        <fullName evidence="6">O-antigen ligase-related domain-containing protein</fullName>
    </recommendedName>
</protein>
<accession>A0A0G0BL78</accession>
<feature type="transmembrane region" description="Helical" evidence="5">
    <location>
        <begin position="5"/>
        <end position="21"/>
    </location>
</feature>
<evidence type="ECO:0000313" key="7">
    <source>
        <dbReference type="EMBL" id="KKP70244.1"/>
    </source>
</evidence>
<name>A0A0G0BL78_UNCC3</name>
<dbReference type="EMBL" id="LBQB01000001">
    <property type="protein sequence ID" value="KKP70244.1"/>
    <property type="molecule type" value="Genomic_DNA"/>
</dbReference>
<evidence type="ECO:0000256" key="1">
    <source>
        <dbReference type="ARBA" id="ARBA00004141"/>
    </source>
</evidence>
<dbReference type="InterPro" id="IPR051533">
    <property type="entry name" value="WaaL-like"/>
</dbReference>
<dbReference type="GO" id="GO:0016020">
    <property type="term" value="C:membrane"/>
    <property type="evidence" value="ECO:0007669"/>
    <property type="project" value="UniProtKB-SubCell"/>
</dbReference>
<feature type="transmembrane region" description="Helical" evidence="5">
    <location>
        <begin position="344"/>
        <end position="364"/>
    </location>
</feature>
<feature type="transmembrane region" description="Helical" evidence="5">
    <location>
        <begin position="253"/>
        <end position="272"/>
    </location>
</feature>
<feature type="transmembrane region" description="Helical" evidence="5">
    <location>
        <begin position="405"/>
        <end position="423"/>
    </location>
</feature>
<gene>
    <name evidence="7" type="ORF">UR67_C0001G0153</name>
</gene>
<feature type="transmembrane region" description="Helical" evidence="5">
    <location>
        <begin position="120"/>
        <end position="138"/>
    </location>
</feature>
<feature type="transmembrane region" description="Helical" evidence="5">
    <location>
        <begin position="66"/>
        <end position="83"/>
    </location>
</feature>
<keyword evidence="2 5" id="KW-0812">Transmembrane</keyword>
<dbReference type="Proteomes" id="UP000034581">
    <property type="component" value="Unassembled WGS sequence"/>
</dbReference>
<evidence type="ECO:0000256" key="4">
    <source>
        <dbReference type="ARBA" id="ARBA00023136"/>
    </source>
</evidence>
<evidence type="ECO:0000259" key="6">
    <source>
        <dbReference type="Pfam" id="PF04932"/>
    </source>
</evidence>
<sequence length="426" mass="48769">MSKFLNYVIYVTIFSLPLYIIRGQVLGIPFTFLEVLILLTFGFWLVKVVVEKDFKSIKDLFTDKRLISVWLFLIAGIISVFVSPDKNTALGILKAYIIEPILLFIVLFSSIKEQKQLTGVFYSLLFSGIMTSIIAVSQKITGTDVYAPHEISQGRITGFFNSANALCLYLIPITIILLSKILFLIKRKQSDQTKSERKKTFVLMIFLVLFLSVIYMTESSGGMLGAIFALGAVFVLHLVKVKISLSPNTIKRIILLCVGLYFVSQIFFFTVISKFTPHLSERPLVRVFDNTVIVRLCLFEGTWKMLQDHRILGTGLSNFPITYYSYVTCDPELLQYPHNLILNFWSELGLLGLLSFGMLIIIYLKNLFSKHNGMNFWQIGLLGILIYYLIHGLVDVPYFKNDLSLMWWIFLGLSFVVMIPQRLDRK</sequence>
<evidence type="ECO:0000256" key="3">
    <source>
        <dbReference type="ARBA" id="ARBA00022989"/>
    </source>
</evidence>
<feature type="transmembrane region" description="Helical" evidence="5">
    <location>
        <begin position="27"/>
        <end position="46"/>
    </location>
</feature>
<evidence type="ECO:0000256" key="2">
    <source>
        <dbReference type="ARBA" id="ARBA00022692"/>
    </source>
</evidence>
<dbReference type="AlphaFoldDB" id="A0A0G0BL78"/>
<dbReference type="Pfam" id="PF04932">
    <property type="entry name" value="Wzy_C"/>
    <property type="match status" value="1"/>
</dbReference>
<dbReference type="PANTHER" id="PTHR37422">
    <property type="entry name" value="TEICHURONIC ACID BIOSYNTHESIS PROTEIN TUAE"/>
    <property type="match status" value="1"/>
</dbReference>
<keyword evidence="4 5" id="KW-0472">Membrane</keyword>
<evidence type="ECO:0000313" key="8">
    <source>
        <dbReference type="Proteomes" id="UP000034581"/>
    </source>
</evidence>
<dbReference type="InterPro" id="IPR007016">
    <property type="entry name" value="O-antigen_ligase-rel_domated"/>
</dbReference>